<gene>
    <name evidence="1" type="ORF">HCZ30_00540</name>
</gene>
<dbReference type="PANTHER" id="PTHR43544:SF12">
    <property type="entry name" value="NAD(P)-BINDING ROSSMANN-FOLD SUPERFAMILY PROTEIN"/>
    <property type="match status" value="1"/>
</dbReference>
<dbReference type="PANTHER" id="PTHR43544">
    <property type="entry name" value="SHORT-CHAIN DEHYDROGENASE/REDUCTASE"/>
    <property type="match status" value="1"/>
</dbReference>
<accession>A0ABX0VW67</accession>
<dbReference type="RefSeq" id="WP_167635811.1">
    <property type="nucleotide sequence ID" value="NZ_JAATOP010000001.1"/>
</dbReference>
<proteinExistence type="predicted"/>
<protein>
    <submittedName>
        <fullName evidence="1">SDR family NAD(P)-dependent oxidoreductase</fullName>
    </submittedName>
</protein>
<evidence type="ECO:0000313" key="1">
    <source>
        <dbReference type="EMBL" id="NIY70917.1"/>
    </source>
</evidence>
<dbReference type="InterPro" id="IPR051468">
    <property type="entry name" value="Fungal_SecMetab_SDRs"/>
</dbReference>
<dbReference type="InterPro" id="IPR002347">
    <property type="entry name" value="SDR_fam"/>
</dbReference>
<organism evidence="1 2">
    <name type="scientific">Marivivens donghaensis</name>
    <dbReference type="NCBI Taxonomy" id="1699413"/>
    <lineage>
        <taxon>Bacteria</taxon>
        <taxon>Pseudomonadati</taxon>
        <taxon>Pseudomonadota</taxon>
        <taxon>Alphaproteobacteria</taxon>
        <taxon>Rhodobacterales</taxon>
        <taxon>Paracoccaceae</taxon>
        <taxon>Marivivens group</taxon>
        <taxon>Marivivens</taxon>
    </lineage>
</organism>
<dbReference type="PRINTS" id="PR00081">
    <property type="entry name" value="GDHRDH"/>
</dbReference>
<name>A0ABX0VW67_9RHOB</name>
<dbReference type="EMBL" id="JAATOP010000001">
    <property type="protein sequence ID" value="NIY70917.1"/>
    <property type="molecule type" value="Genomic_DNA"/>
</dbReference>
<reference evidence="1 2" key="1">
    <citation type="submission" date="2020-03" db="EMBL/GenBank/DDBJ databases">
        <title>Bacterial isolates of synthetic phycosphere.</title>
        <authorList>
            <person name="Fu H."/>
            <person name="Moran M.A."/>
        </authorList>
    </citation>
    <scope>NUCLEOTIDE SEQUENCE [LARGE SCALE GENOMIC DNA]</scope>
    <source>
        <strain evidence="1 2">HF1</strain>
    </source>
</reference>
<dbReference type="InterPro" id="IPR036291">
    <property type="entry name" value="NAD(P)-bd_dom_sf"/>
</dbReference>
<dbReference type="Gene3D" id="3.40.50.720">
    <property type="entry name" value="NAD(P)-binding Rossmann-like Domain"/>
    <property type="match status" value="1"/>
</dbReference>
<sequence>MKRILVIGASGGIGAALCSVAGGEVVGLSRSGDGLDVTDPASVERVLGSVEGPFDVIWIAVGILSAGQGPEKSLSQIDAQEMADVMAVNSIGVALVMRHVPRLLASGGRVGGLSARVGSIGDNGLGGWHAYRASKAAVNQIIRGASIELKRTHKGSVVLALHPGTVETEFTAGYKASKLSPEESATKLTAVLEGATPDQTGQFYDYAGKAIPW</sequence>
<dbReference type="Proteomes" id="UP000709466">
    <property type="component" value="Unassembled WGS sequence"/>
</dbReference>
<dbReference type="SUPFAM" id="SSF51735">
    <property type="entry name" value="NAD(P)-binding Rossmann-fold domains"/>
    <property type="match status" value="1"/>
</dbReference>
<comment type="caution">
    <text evidence="1">The sequence shown here is derived from an EMBL/GenBank/DDBJ whole genome shotgun (WGS) entry which is preliminary data.</text>
</comment>
<evidence type="ECO:0000313" key="2">
    <source>
        <dbReference type="Proteomes" id="UP000709466"/>
    </source>
</evidence>
<dbReference type="Pfam" id="PF13561">
    <property type="entry name" value="adh_short_C2"/>
    <property type="match status" value="1"/>
</dbReference>
<keyword evidence="2" id="KW-1185">Reference proteome</keyword>